<dbReference type="PANTHER" id="PTHR42960">
    <property type="entry name" value="YCF46 PROTEIN"/>
    <property type="match status" value="1"/>
</dbReference>
<reference evidence="5 6" key="2">
    <citation type="submission" date="2013-09" db="EMBL/GenBank/DDBJ databases">
        <title>Whole genome comparison of six Crocosphaera watsonii strains with differing phenotypes.</title>
        <authorList>
            <person name="Bench S.R."/>
            <person name="Heller P."/>
            <person name="Frank I."/>
            <person name="Arciniega M."/>
            <person name="Shilova I.N."/>
            <person name="Zehr J.P."/>
        </authorList>
    </citation>
    <scope>NUCLEOTIDE SEQUENCE [LARGE SCALE GENOMIC DNA]</scope>
    <source>
        <strain evidence="5 6">WH 0402</strain>
    </source>
</reference>
<gene>
    <name evidence="5" type="ORF">CWATWH0402_6117</name>
</gene>
<dbReference type="InterPro" id="IPR041569">
    <property type="entry name" value="AAA_lid_3"/>
</dbReference>
<name>T2K0Q4_CROWT</name>
<evidence type="ECO:0000259" key="3">
    <source>
        <dbReference type="Pfam" id="PF00004"/>
    </source>
</evidence>
<sequence>MQEKQQPVFVVATANKVNNLPPEFLRKGRFDEIFFVDLPNREEREDILAIHLSKFDIILSAEQVQMLVDKTEDFTGAELAHLVTEAITIAYGEERQLSFEDLETVRREITPQADRDYESIQEIRSWARLMARPAS</sequence>
<dbReference type="EMBL" id="CAQN01001261">
    <property type="protein sequence ID" value="CCQ70627.1"/>
    <property type="molecule type" value="Genomic_DNA"/>
</dbReference>
<proteinExistence type="predicted"/>
<evidence type="ECO:0000313" key="6">
    <source>
        <dbReference type="Proteomes" id="UP000018130"/>
    </source>
</evidence>
<dbReference type="SUPFAM" id="SSF52540">
    <property type="entry name" value="P-loop containing nucleoside triphosphate hydrolases"/>
    <property type="match status" value="1"/>
</dbReference>
<comment type="caution">
    <text evidence="5">The sequence shown here is derived from an EMBL/GenBank/DDBJ whole genome shotgun (WGS) entry which is preliminary data.</text>
</comment>
<keyword evidence="1" id="KW-0547">Nucleotide-binding</keyword>
<dbReference type="GO" id="GO:0016887">
    <property type="term" value="F:ATP hydrolysis activity"/>
    <property type="evidence" value="ECO:0007669"/>
    <property type="project" value="InterPro"/>
</dbReference>
<keyword evidence="2" id="KW-0067">ATP-binding</keyword>
<feature type="domain" description="ATPase AAA-type core" evidence="3">
    <location>
        <begin position="3"/>
        <end position="37"/>
    </location>
</feature>
<evidence type="ECO:0000259" key="4">
    <source>
        <dbReference type="Pfam" id="PF17862"/>
    </source>
</evidence>
<reference evidence="5 6" key="1">
    <citation type="submission" date="2013-01" db="EMBL/GenBank/DDBJ databases">
        <authorList>
            <person name="Bench S."/>
        </authorList>
    </citation>
    <scope>NUCLEOTIDE SEQUENCE [LARGE SCALE GENOMIC DNA]</scope>
    <source>
        <strain evidence="5 6">WH 0402</strain>
    </source>
</reference>
<dbReference type="Pfam" id="PF00004">
    <property type="entry name" value="AAA"/>
    <property type="match status" value="1"/>
</dbReference>
<organism evidence="5 6">
    <name type="scientific">Crocosphaera watsonii WH 0402</name>
    <dbReference type="NCBI Taxonomy" id="1284629"/>
    <lineage>
        <taxon>Bacteria</taxon>
        <taxon>Bacillati</taxon>
        <taxon>Cyanobacteriota</taxon>
        <taxon>Cyanophyceae</taxon>
        <taxon>Oscillatoriophycideae</taxon>
        <taxon>Chroococcales</taxon>
        <taxon>Aphanothecaceae</taxon>
        <taxon>Crocosphaera</taxon>
    </lineage>
</organism>
<accession>T2K0Q4</accession>
<dbReference type="Gene3D" id="3.40.50.300">
    <property type="entry name" value="P-loop containing nucleotide triphosphate hydrolases"/>
    <property type="match status" value="1"/>
</dbReference>
<dbReference type="PANTHER" id="PTHR42960:SF1">
    <property type="entry name" value="YCF46 PROTEIN"/>
    <property type="match status" value="1"/>
</dbReference>
<dbReference type="Pfam" id="PF17862">
    <property type="entry name" value="AAA_lid_3"/>
    <property type="match status" value="1"/>
</dbReference>
<dbReference type="InterPro" id="IPR027417">
    <property type="entry name" value="P-loop_NTPase"/>
</dbReference>
<evidence type="ECO:0000256" key="2">
    <source>
        <dbReference type="ARBA" id="ARBA00022840"/>
    </source>
</evidence>
<dbReference type="AlphaFoldDB" id="T2K0Q4"/>
<evidence type="ECO:0000256" key="1">
    <source>
        <dbReference type="ARBA" id="ARBA00022741"/>
    </source>
</evidence>
<dbReference type="GO" id="GO:0005524">
    <property type="term" value="F:ATP binding"/>
    <property type="evidence" value="ECO:0007669"/>
    <property type="project" value="UniProtKB-KW"/>
</dbReference>
<evidence type="ECO:0000313" key="5">
    <source>
        <dbReference type="EMBL" id="CCQ70627.1"/>
    </source>
</evidence>
<dbReference type="InterPro" id="IPR003959">
    <property type="entry name" value="ATPase_AAA_core"/>
</dbReference>
<protein>
    <submittedName>
        <fullName evidence="5">Uncharacterized protein</fullName>
    </submittedName>
</protein>
<dbReference type="Proteomes" id="UP000018130">
    <property type="component" value="Unassembled WGS sequence"/>
</dbReference>
<feature type="domain" description="AAA ATPase AAA+ lid" evidence="4">
    <location>
        <begin position="65"/>
        <end position="103"/>
    </location>
</feature>
<dbReference type="Gene3D" id="1.10.8.60">
    <property type="match status" value="1"/>
</dbReference>
<dbReference type="InterPro" id="IPR052381">
    <property type="entry name" value="AAA_domain_protein"/>
</dbReference>